<protein>
    <submittedName>
        <fullName evidence="2">Uncharacterized protein</fullName>
    </submittedName>
</protein>
<evidence type="ECO:0000256" key="1">
    <source>
        <dbReference type="SAM" id="MobiDB-lite"/>
    </source>
</evidence>
<name>A0A7J5B3X0_9MICO</name>
<dbReference type="AlphaFoldDB" id="A0A7J5B3X0"/>
<sequence>MAEPFIPRPHEQREVPAAFEPGPGAPGAAGAESPAQQPDVSPPPDPEEQAIEDAGLDDDINR</sequence>
<evidence type="ECO:0000313" key="2">
    <source>
        <dbReference type="EMBL" id="KAB1638872.1"/>
    </source>
</evidence>
<keyword evidence="3" id="KW-1185">Reference proteome</keyword>
<dbReference type="Proteomes" id="UP000490386">
    <property type="component" value="Unassembled WGS sequence"/>
</dbReference>
<gene>
    <name evidence="2" type="ORF">F8O03_00480</name>
</gene>
<feature type="compositionally biased region" description="Acidic residues" evidence="1">
    <location>
        <begin position="45"/>
        <end position="62"/>
    </location>
</feature>
<evidence type="ECO:0000313" key="3">
    <source>
        <dbReference type="Proteomes" id="UP000490386"/>
    </source>
</evidence>
<proteinExistence type="predicted"/>
<feature type="compositionally biased region" description="Low complexity" evidence="1">
    <location>
        <begin position="16"/>
        <end position="38"/>
    </location>
</feature>
<dbReference type="EMBL" id="WBJX01000001">
    <property type="protein sequence ID" value="KAB1638872.1"/>
    <property type="molecule type" value="Genomic_DNA"/>
</dbReference>
<comment type="caution">
    <text evidence="2">The sequence shown here is derived from an EMBL/GenBank/DDBJ whole genome shotgun (WGS) entry which is preliminary data.</text>
</comment>
<feature type="region of interest" description="Disordered" evidence="1">
    <location>
        <begin position="1"/>
        <end position="62"/>
    </location>
</feature>
<dbReference type="RefSeq" id="WP_146079037.1">
    <property type="nucleotide sequence ID" value="NZ_CANKVH010000004.1"/>
</dbReference>
<accession>A0A7J5B3X0</accession>
<reference evidence="2 3" key="1">
    <citation type="submission" date="2019-09" db="EMBL/GenBank/DDBJ databases">
        <title>Phylogeny of genus Pseudoclavibacter and closely related genus.</title>
        <authorList>
            <person name="Li Y."/>
        </authorList>
    </citation>
    <scope>NUCLEOTIDE SEQUENCE [LARGE SCALE GENOMIC DNA]</scope>
    <source>
        <strain evidence="2 3">THG-MD12</strain>
    </source>
</reference>
<organism evidence="2 3">
    <name type="scientific">Pseudoclavibacter terrae</name>
    <dbReference type="NCBI Taxonomy" id="1530195"/>
    <lineage>
        <taxon>Bacteria</taxon>
        <taxon>Bacillati</taxon>
        <taxon>Actinomycetota</taxon>
        <taxon>Actinomycetes</taxon>
        <taxon>Micrococcales</taxon>
        <taxon>Microbacteriaceae</taxon>
        <taxon>Pseudoclavibacter</taxon>
    </lineage>
</organism>